<dbReference type="PANTHER" id="PTHR16026:SF0">
    <property type="entry name" value="CARTILAGE ACIDIC PROTEIN 1"/>
    <property type="match status" value="1"/>
</dbReference>
<dbReference type="InterPro" id="IPR028994">
    <property type="entry name" value="Integrin_alpha_N"/>
</dbReference>
<dbReference type="Pfam" id="PF07593">
    <property type="entry name" value="UnbV_ASPIC"/>
    <property type="match status" value="1"/>
</dbReference>
<evidence type="ECO:0000313" key="6">
    <source>
        <dbReference type="Proteomes" id="UP000315003"/>
    </source>
</evidence>
<dbReference type="EMBL" id="CP036272">
    <property type="protein sequence ID" value="QDT59134.1"/>
    <property type="molecule type" value="Genomic_DNA"/>
</dbReference>
<name>A0A517SSM5_9BACT</name>
<accession>A0A517SSM5</accession>
<dbReference type="InterPro" id="IPR011990">
    <property type="entry name" value="TPR-like_helical_dom_sf"/>
</dbReference>
<dbReference type="Pfam" id="PF13517">
    <property type="entry name" value="FG-GAP_3"/>
    <property type="match status" value="2"/>
</dbReference>
<dbReference type="Gene3D" id="1.25.40.10">
    <property type="entry name" value="Tetratricopeptide repeat domain"/>
    <property type="match status" value="1"/>
</dbReference>
<dbReference type="Proteomes" id="UP000315003">
    <property type="component" value="Chromosome"/>
</dbReference>
<evidence type="ECO:0000259" key="4">
    <source>
        <dbReference type="Pfam" id="PF07593"/>
    </source>
</evidence>
<feature type="chain" id="PRO_5022128022" evidence="3">
    <location>
        <begin position="28"/>
        <end position="1039"/>
    </location>
</feature>
<evidence type="ECO:0000256" key="2">
    <source>
        <dbReference type="SAM" id="MobiDB-lite"/>
    </source>
</evidence>
<feature type="region of interest" description="Disordered" evidence="2">
    <location>
        <begin position="31"/>
        <end position="64"/>
    </location>
</feature>
<dbReference type="SUPFAM" id="SSF69318">
    <property type="entry name" value="Integrin alpha N-terminal domain"/>
    <property type="match status" value="1"/>
</dbReference>
<dbReference type="AlphaFoldDB" id="A0A517SSM5"/>
<dbReference type="SUPFAM" id="SSF48452">
    <property type="entry name" value="TPR-like"/>
    <property type="match status" value="1"/>
</dbReference>
<feature type="signal peptide" evidence="3">
    <location>
        <begin position="1"/>
        <end position="27"/>
    </location>
</feature>
<proteinExistence type="predicted"/>
<dbReference type="PANTHER" id="PTHR16026">
    <property type="entry name" value="CARTILAGE ACIDIC PROTEIN 1"/>
    <property type="match status" value="1"/>
</dbReference>
<evidence type="ECO:0000313" key="5">
    <source>
        <dbReference type="EMBL" id="QDT59134.1"/>
    </source>
</evidence>
<feature type="domain" description="ASPIC/UnbV" evidence="4">
    <location>
        <begin position="957"/>
        <end position="1023"/>
    </location>
</feature>
<evidence type="ECO:0000256" key="1">
    <source>
        <dbReference type="ARBA" id="ARBA00022729"/>
    </source>
</evidence>
<evidence type="ECO:0000256" key="3">
    <source>
        <dbReference type="SAM" id="SignalP"/>
    </source>
</evidence>
<gene>
    <name evidence="5" type="ORF">SV7mr_16410</name>
</gene>
<reference evidence="5 6" key="1">
    <citation type="submission" date="2019-02" db="EMBL/GenBank/DDBJ databases">
        <title>Deep-cultivation of Planctomycetes and their phenomic and genomic characterization uncovers novel biology.</title>
        <authorList>
            <person name="Wiegand S."/>
            <person name="Jogler M."/>
            <person name="Boedeker C."/>
            <person name="Pinto D."/>
            <person name="Vollmers J."/>
            <person name="Rivas-Marin E."/>
            <person name="Kohn T."/>
            <person name="Peeters S.H."/>
            <person name="Heuer A."/>
            <person name="Rast P."/>
            <person name="Oberbeckmann S."/>
            <person name="Bunk B."/>
            <person name="Jeske O."/>
            <person name="Meyerdierks A."/>
            <person name="Storesund J.E."/>
            <person name="Kallscheuer N."/>
            <person name="Luecker S."/>
            <person name="Lage O.M."/>
            <person name="Pohl T."/>
            <person name="Merkel B.J."/>
            <person name="Hornburger P."/>
            <person name="Mueller R.-W."/>
            <person name="Bruemmer F."/>
            <person name="Labrenz M."/>
            <person name="Spormann A.M."/>
            <person name="Op den Camp H."/>
            <person name="Overmann J."/>
            <person name="Amann R."/>
            <person name="Jetten M.S.M."/>
            <person name="Mascher T."/>
            <person name="Medema M.H."/>
            <person name="Devos D.P."/>
            <person name="Kaster A.-K."/>
            <person name="Ovreas L."/>
            <person name="Rohde M."/>
            <person name="Galperin M.Y."/>
            <person name="Jogler C."/>
        </authorList>
    </citation>
    <scope>NUCLEOTIDE SEQUENCE [LARGE SCALE GENOMIC DNA]</scope>
    <source>
        <strain evidence="5 6">SV_7m_r</strain>
    </source>
</reference>
<feature type="compositionally biased region" description="Basic and acidic residues" evidence="2">
    <location>
        <begin position="31"/>
        <end position="43"/>
    </location>
</feature>
<organism evidence="5 6">
    <name type="scientific">Stieleria bergensis</name>
    <dbReference type="NCBI Taxonomy" id="2528025"/>
    <lineage>
        <taxon>Bacteria</taxon>
        <taxon>Pseudomonadati</taxon>
        <taxon>Planctomycetota</taxon>
        <taxon>Planctomycetia</taxon>
        <taxon>Pirellulales</taxon>
        <taxon>Pirellulaceae</taxon>
        <taxon>Stieleria</taxon>
    </lineage>
</organism>
<dbReference type="PROSITE" id="PS51257">
    <property type="entry name" value="PROKAR_LIPOPROTEIN"/>
    <property type="match status" value="1"/>
</dbReference>
<dbReference type="Gene3D" id="2.130.10.130">
    <property type="entry name" value="Integrin alpha, N-terminal"/>
    <property type="match status" value="2"/>
</dbReference>
<keyword evidence="6" id="KW-1185">Reference proteome</keyword>
<dbReference type="InterPro" id="IPR013517">
    <property type="entry name" value="FG-GAP"/>
</dbReference>
<keyword evidence="1 3" id="KW-0732">Signal</keyword>
<dbReference type="InterPro" id="IPR011519">
    <property type="entry name" value="UnbV_ASPIC"/>
</dbReference>
<sequence length="1039" mass="113926" precursor="true">MPKRVACFAADTAFLVLALLLVGGCSAKDGHDDAGSASSDRKNAMQAAGRDLESPAADQAAEQAADEPLHRMRVAIKMQQGAQAYSLVRAVLIGHPEDSDAIASAATAAAMVNRRQEAAELFARAAIVDECQSPERVDLAYKTLLSTGQAYAAVELLEQALVKHPQQTTWRRVVLGAWLELQRRDRVPEHLQALIEQRAFDLRILLSATETSSRRMSEATAGRLLKLSPSDLRVKLADVYLLHYRRDHTQAKQVLQQVLDKHPDFAPAHAFYGQVLAELEDWQTFVHWLPNAPQGCRQHARYWLGLGHFAISLEQPAEALRCYWEATRRDMNQLVAWASLTGTLRAMIDSKHPSLAPRDASWWEQQYQVAKDRRERLNTLRDRFNDFAGTGQTSQRGAVDVASELFGLGRLWEAEAWTAIATTLKQAPDGRLPALRQAVLDQLRSDRQWIAKTGPGSEMDLAEFPLPDFSDVNLATSRPAISRALRSVVAGEDHLRLQDQTAQWGLQNAGGGTHRLSAAIAPLIQSTGSGGGCMDYDRDGLVDVLVVNAGGRMLENDSRPNLVYRNLGTRFTRVDSLANLNDTGYGQGLAVGDFNQDGFQDVLYTNLGRNHLFCNNGDGTFTPMDDLLPNAQTPAWCTSACFFDANQDGLTDLFLARYCRGEQELGKPCLTDQGTDGPCHPITFPAMGNQLLMGQPEGAFRVAGEQEIEMAVPGRSLGVLAGMLSADSMELFVANDMTANAIYRSPADSQSPRSQQNAALADVSFSAGVALDRLSSPQASMGIAASDLDLDGDLDLYVTGFGREYNIVYEQVSPGIWQDTTHRLGLVDPTLNYVGWGTDAIDLDNDGVDELIVSNGHIGEFKNALPYAFEAQVFRRNQQGQFSVVQDNHWDDYFAKPHVGRALWSLDVNRDGRKDVMISHVEEPCVLLVNTTDSRLQQLGHQAIGFQLVGRKCNRDATGAVVRFSVNGSPRTLWMLAGDGFECSNQRLLLAGLGDADRVDDVVVAWPDGTEDAFGTLPAQQTHLLIQGQTDASKLDDFK</sequence>
<dbReference type="InterPro" id="IPR027039">
    <property type="entry name" value="Crtac1"/>
</dbReference>
<protein>
    <submittedName>
        <fullName evidence="5">ASPIC and UnbV</fullName>
    </submittedName>
</protein>